<dbReference type="InParanoid" id="L2GK44"/>
<evidence type="ECO:0000313" key="1">
    <source>
        <dbReference type="EMBL" id="ELA41216.1"/>
    </source>
</evidence>
<organism evidence="1 2">
    <name type="scientific">Vittaforma corneae (strain ATCC 50505)</name>
    <name type="common">Microsporidian parasite</name>
    <name type="synonym">Nosema corneum</name>
    <dbReference type="NCBI Taxonomy" id="993615"/>
    <lineage>
        <taxon>Eukaryota</taxon>
        <taxon>Fungi</taxon>
        <taxon>Fungi incertae sedis</taxon>
        <taxon>Microsporidia</taxon>
        <taxon>Nosematidae</taxon>
        <taxon>Vittaforma</taxon>
    </lineage>
</organism>
<evidence type="ECO:0000313" key="2">
    <source>
        <dbReference type="Proteomes" id="UP000011082"/>
    </source>
</evidence>
<dbReference type="HOGENOM" id="CLU_083948_0_0_1"/>
<sequence length="294" mass="34517">MFILSNYNQKAPFKVSKSNNLDVIESQVDNLAFFSIERNSPVQFFCTKHNTFGAFSRDELIPAKYFTVETIFEKEAMQKDDATHLYNNLITDFGDDKSKERVAKRSLVSYLPNESITFNIENQLIPPFDREAESPKDAYSVDLMFDKDVIDRFEAMRVDINDLSDFVRSIYTPDQKRNMLILDCIFKMLSERTIGERLLRKYRFFYSSIKDDLIKGKLPALLRDKYVIVFYVVLLIVSGFEINLEQIPRFLLTQDKVVAFLKMIGCTINKMDKCDWKISQKIRSQLKNRRECEN</sequence>
<dbReference type="OrthoDB" id="2194902at2759"/>
<dbReference type="OMA" id="NAEYCAF"/>
<accession>L2GK44</accession>
<name>L2GK44_VITCO</name>
<gene>
    <name evidence="1" type="ORF">VICG_01705</name>
</gene>
<keyword evidence="2" id="KW-1185">Reference proteome</keyword>
<dbReference type="GeneID" id="19882415"/>
<dbReference type="AlphaFoldDB" id="L2GK44"/>
<dbReference type="EMBL" id="JH370147">
    <property type="protein sequence ID" value="ELA41216.1"/>
    <property type="molecule type" value="Genomic_DNA"/>
</dbReference>
<dbReference type="Proteomes" id="UP000011082">
    <property type="component" value="Unassembled WGS sequence"/>
</dbReference>
<dbReference type="RefSeq" id="XP_007605150.1">
    <property type="nucleotide sequence ID" value="XM_007605088.1"/>
</dbReference>
<protein>
    <submittedName>
        <fullName evidence="1">Uncharacterized protein</fullName>
    </submittedName>
</protein>
<dbReference type="VEuPathDB" id="MicrosporidiaDB:VICG_01705"/>
<reference evidence="2" key="1">
    <citation type="submission" date="2011-05" db="EMBL/GenBank/DDBJ databases">
        <title>The genome sequence of Vittaforma corneae strain ATCC 50505.</title>
        <authorList>
            <consortium name="The Broad Institute Genome Sequencing Platform"/>
            <person name="Cuomo C."/>
            <person name="Didier E."/>
            <person name="Bowers L."/>
            <person name="Young S.K."/>
            <person name="Zeng Q."/>
            <person name="Gargeya S."/>
            <person name="Fitzgerald M."/>
            <person name="Haas B."/>
            <person name="Abouelleil A."/>
            <person name="Alvarado L."/>
            <person name="Arachchi H.M."/>
            <person name="Berlin A."/>
            <person name="Chapman S.B."/>
            <person name="Gearin G."/>
            <person name="Goldberg J."/>
            <person name="Griggs A."/>
            <person name="Gujja S."/>
            <person name="Hansen M."/>
            <person name="Heiman D."/>
            <person name="Howarth C."/>
            <person name="Larimer J."/>
            <person name="Lui A."/>
            <person name="MacDonald P.J.P."/>
            <person name="McCowen C."/>
            <person name="Montmayeur A."/>
            <person name="Murphy C."/>
            <person name="Neiman D."/>
            <person name="Pearson M."/>
            <person name="Priest M."/>
            <person name="Roberts A."/>
            <person name="Saif S."/>
            <person name="Shea T."/>
            <person name="Sisk P."/>
            <person name="Stolte C."/>
            <person name="Sykes S."/>
            <person name="Wortman J."/>
            <person name="Nusbaum C."/>
            <person name="Birren B."/>
        </authorList>
    </citation>
    <scope>NUCLEOTIDE SEQUENCE [LARGE SCALE GENOMIC DNA]</scope>
    <source>
        <strain evidence="2">ATCC 50505</strain>
    </source>
</reference>
<proteinExistence type="predicted"/>